<evidence type="ECO:0000256" key="6">
    <source>
        <dbReference type="ARBA" id="ARBA00022741"/>
    </source>
</evidence>
<dbReference type="GO" id="GO:0097268">
    <property type="term" value="C:cytoophidium"/>
    <property type="evidence" value="ECO:0007669"/>
    <property type="project" value="UniProtKB-ARBA"/>
</dbReference>
<dbReference type="SUPFAM" id="SSF52317">
    <property type="entry name" value="Class I glutamine amidotransferase-like"/>
    <property type="match status" value="1"/>
</dbReference>
<gene>
    <name evidence="15" type="primary">pyrG</name>
    <name evidence="15" type="ORF">SCFA_1050011</name>
</gene>
<evidence type="ECO:0000256" key="5">
    <source>
        <dbReference type="ARBA" id="ARBA00022723"/>
    </source>
</evidence>
<dbReference type="InterPro" id="IPR017926">
    <property type="entry name" value="GATASE"/>
</dbReference>
<sequence length="541" mass="60380">MSHKKSTKYIFITGGVLSSLGKGLAAASIGAIMEARGLTVTNIKLDPYINVDPGTMSPFQHGEVFVTDDGAETDLDLGHYERFTSSALSAKNNFTTGQVYDSVIQKERNGEYLGKTVQVIPHITNEIKSRIVDAANGNDIAIVEIGGTVGDIESLPFLEAIRQFGFDMGRSNVLYIHLTLVPYIPTAGELKTKPTQHSVQKLREIGIQPQILLCRSEKRLSAELKEKIALFCNVEKDAVINAIDVDNIYQVPVEFHREGLDDRIVEYLNMWTREPRMQGWEKLIETFNSRTAVVNIAVVGKYVKLTDSYKSLNEALEHAGLANGTRVDRVYVDSEALMADDDISRHFENIHGILVPGGFGDRGIEGKIRAAQYARTNGIPYFGVCLGMQLAVIEFARNVSRIEGANSTEFDQNTKDPVIDYLPDQRLITKKGGTMRLGAYRCILSKGTKAMAAYQSGEISERHRHRYEFNNAYEKQLTEKGLIISGRNPETGLVEIIELPDHPWFVGCQFHPEFKSKPMQPHPLFRDFIKAGCEYRDSRAG</sequence>
<dbReference type="FunFam" id="3.40.50.300:FF:000009">
    <property type="entry name" value="CTP synthase"/>
    <property type="match status" value="1"/>
</dbReference>
<organism evidence="15">
    <name type="scientific">anaerobic digester metagenome</name>
    <dbReference type="NCBI Taxonomy" id="1263854"/>
    <lineage>
        <taxon>unclassified sequences</taxon>
        <taxon>metagenomes</taxon>
        <taxon>ecological metagenomes</taxon>
    </lineage>
</organism>
<evidence type="ECO:0000256" key="4">
    <source>
        <dbReference type="ARBA" id="ARBA00022598"/>
    </source>
</evidence>
<dbReference type="InterPro" id="IPR033828">
    <property type="entry name" value="GATase1_CTP_Synthase"/>
</dbReference>
<evidence type="ECO:0000256" key="1">
    <source>
        <dbReference type="ARBA" id="ARBA00005171"/>
    </source>
</evidence>
<keyword evidence="10" id="KW-0665">Pyrimidine biosynthesis</keyword>
<evidence type="ECO:0000256" key="9">
    <source>
        <dbReference type="ARBA" id="ARBA00022962"/>
    </source>
</evidence>
<dbReference type="GO" id="GO:0005829">
    <property type="term" value="C:cytosol"/>
    <property type="evidence" value="ECO:0007669"/>
    <property type="project" value="TreeGrafter"/>
</dbReference>
<dbReference type="GO" id="GO:0042802">
    <property type="term" value="F:identical protein binding"/>
    <property type="evidence" value="ECO:0007669"/>
    <property type="project" value="TreeGrafter"/>
</dbReference>
<keyword evidence="9" id="KW-0315">Glutamine amidotransferase</keyword>
<comment type="similarity">
    <text evidence="2">Belongs to the CTP synthase family.</text>
</comment>
<dbReference type="InterPro" id="IPR004468">
    <property type="entry name" value="CTP_synthase"/>
</dbReference>
<dbReference type="InterPro" id="IPR027417">
    <property type="entry name" value="P-loop_NTPase"/>
</dbReference>
<keyword evidence="7" id="KW-0067">ATP-binding</keyword>
<dbReference type="AlphaFoldDB" id="A0A485LUP1"/>
<dbReference type="PROSITE" id="PS51273">
    <property type="entry name" value="GATASE_TYPE_1"/>
    <property type="match status" value="1"/>
</dbReference>
<evidence type="ECO:0000256" key="11">
    <source>
        <dbReference type="ARBA" id="ARBA00047781"/>
    </source>
</evidence>
<protein>
    <recommendedName>
        <fullName evidence="12">CTP synthase</fullName>
        <ecNumber evidence="3">6.3.4.2</ecNumber>
    </recommendedName>
</protein>
<evidence type="ECO:0000256" key="8">
    <source>
        <dbReference type="ARBA" id="ARBA00022842"/>
    </source>
</evidence>
<dbReference type="GO" id="GO:0019856">
    <property type="term" value="P:pyrimidine nucleobase biosynthetic process"/>
    <property type="evidence" value="ECO:0007669"/>
    <property type="project" value="TreeGrafter"/>
</dbReference>
<evidence type="ECO:0000256" key="3">
    <source>
        <dbReference type="ARBA" id="ARBA00012291"/>
    </source>
</evidence>
<keyword evidence="4 15" id="KW-0436">Ligase</keyword>
<dbReference type="InterPro" id="IPR029062">
    <property type="entry name" value="Class_I_gatase-like"/>
</dbReference>
<evidence type="ECO:0000259" key="13">
    <source>
        <dbReference type="Pfam" id="PF00117"/>
    </source>
</evidence>
<dbReference type="PANTHER" id="PTHR11550">
    <property type="entry name" value="CTP SYNTHASE"/>
    <property type="match status" value="1"/>
</dbReference>
<dbReference type="Pfam" id="PF06418">
    <property type="entry name" value="CTP_synth_N"/>
    <property type="match status" value="1"/>
</dbReference>
<dbReference type="GO" id="GO:0005524">
    <property type="term" value="F:ATP binding"/>
    <property type="evidence" value="ECO:0007669"/>
    <property type="project" value="UniProtKB-KW"/>
</dbReference>
<evidence type="ECO:0000256" key="2">
    <source>
        <dbReference type="ARBA" id="ARBA00007533"/>
    </source>
</evidence>
<evidence type="ECO:0000313" key="15">
    <source>
        <dbReference type="EMBL" id="VFU11381.1"/>
    </source>
</evidence>
<dbReference type="EC" id="6.3.4.2" evidence="3"/>
<dbReference type="GO" id="GO:0003883">
    <property type="term" value="F:CTP synthase activity"/>
    <property type="evidence" value="ECO:0007669"/>
    <property type="project" value="UniProtKB-EC"/>
</dbReference>
<dbReference type="Pfam" id="PF00117">
    <property type="entry name" value="GATase"/>
    <property type="match status" value="1"/>
</dbReference>
<dbReference type="NCBIfam" id="NF003792">
    <property type="entry name" value="PRK05380.1"/>
    <property type="match status" value="1"/>
</dbReference>
<dbReference type="GO" id="GO:0044210">
    <property type="term" value="P:'de novo' CTP biosynthetic process"/>
    <property type="evidence" value="ECO:0007669"/>
    <property type="project" value="UniProtKB-UniPathway"/>
</dbReference>
<dbReference type="GO" id="GO:0046872">
    <property type="term" value="F:metal ion binding"/>
    <property type="evidence" value="ECO:0007669"/>
    <property type="project" value="UniProtKB-KW"/>
</dbReference>
<keyword evidence="5" id="KW-0479">Metal-binding</keyword>
<dbReference type="InterPro" id="IPR017456">
    <property type="entry name" value="CTP_synthase_N"/>
</dbReference>
<keyword evidence="6" id="KW-0547">Nucleotide-binding</keyword>
<proteinExistence type="inferred from homology"/>
<keyword evidence="8" id="KW-0460">Magnesium</keyword>
<dbReference type="HAMAP" id="MF_01227">
    <property type="entry name" value="PyrG"/>
    <property type="match status" value="1"/>
</dbReference>
<feature type="domain" description="Glutamine amidotransferase" evidence="13">
    <location>
        <begin position="305"/>
        <end position="530"/>
    </location>
</feature>
<dbReference type="FunFam" id="3.40.50.880:FF:000002">
    <property type="entry name" value="CTP synthase"/>
    <property type="match status" value="1"/>
</dbReference>
<dbReference type="NCBIfam" id="TIGR00337">
    <property type="entry name" value="PyrG"/>
    <property type="match status" value="1"/>
</dbReference>
<feature type="domain" description="CTP synthase N-terminal" evidence="14">
    <location>
        <begin position="8"/>
        <end position="270"/>
    </location>
</feature>
<dbReference type="CDD" id="cd01746">
    <property type="entry name" value="GATase1_CTP_Synthase"/>
    <property type="match status" value="1"/>
</dbReference>
<evidence type="ECO:0000259" key="14">
    <source>
        <dbReference type="Pfam" id="PF06418"/>
    </source>
</evidence>
<evidence type="ECO:0000256" key="12">
    <source>
        <dbReference type="ARBA" id="ARBA00070745"/>
    </source>
</evidence>
<dbReference type="CDD" id="cd03113">
    <property type="entry name" value="CTPS_N"/>
    <property type="match status" value="1"/>
</dbReference>
<name>A0A485LUP1_9ZZZZ</name>
<reference evidence="15" key="1">
    <citation type="submission" date="2019-03" db="EMBL/GenBank/DDBJ databases">
        <authorList>
            <person name="Hao L."/>
        </authorList>
    </citation>
    <scope>NUCLEOTIDE SEQUENCE</scope>
</reference>
<comment type="pathway">
    <text evidence="1">Pyrimidine metabolism; CTP biosynthesis via de novo pathway; CTP from UDP: step 2/2.</text>
</comment>
<dbReference type="UniPathway" id="UPA00159">
    <property type="reaction ID" value="UER00277"/>
</dbReference>
<accession>A0A485LUP1</accession>
<dbReference type="SUPFAM" id="SSF52540">
    <property type="entry name" value="P-loop containing nucleoside triphosphate hydrolases"/>
    <property type="match status" value="1"/>
</dbReference>
<comment type="catalytic activity">
    <reaction evidence="11">
        <text>UTP + L-glutamine + ATP + H2O = CTP + L-glutamate + ADP + phosphate + 2 H(+)</text>
        <dbReference type="Rhea" id="RHEA:26426"/>
        <dbReference type="ChEBI" id="CHEBI:15377"/>
        <dbReference type="ChEBI" id="CHEBI:15378"/>
        <dbReference type="ChEBI" id="CHEBI:29985"/>
        <dbReference type="ChEBI" id="CHEBI:30616"/>
        <dbReference type="ChEBI" id="CHEBI:37563"/>
        <dbReference type="ChEBI" id="CHEBI:43474"/>
        <dbReference type="ChEBI" id="CHEBI:46398"/>
        <dbReference type="ChEBI" id="CHEBI:58359"/>
        <dbReference type="ChEBI" id="CHEBI:456216"/>
        <dbReference type="EC" id="6.3.4.2"/>
    </reaction>
</comment>
<dbReference type="EMBL" id="CAADRM010000008">
    <property type="protein sequence ID" value="VFU11381.1"/>
    <property type="molecule type" value="Genomic_DNA"/>
</dbReference>
<evidence type="ECO:0000256" key="10">
    <source>
        <dbReference type="ARBA" id="ARBA00022975"/>
    </source>
</evidence>
<dbReference type="PANTHER" id="PTHR11550:SF0">
    <property type="entry name" value="CTP SYNTHASE-RELATED"/>
    <property type="match status" value="1"/>
</dbReference>
<dbReference type="Gene3D" id="3.40.50.300">
    <property type="entry name" value="P-loop containing nucleotide triphosphate hydrolases"/>
    <property type="match status" value="1"/>
</dbReference>
<dbReference type="Gene3D" id="3.40.50.880">
    <property type="match status" value="1"/>
</dbReference>
<evidence type="ECO:0000256" key="7">
    <source>
        <dbReference type="ARBA" id="ARBA00022840"/>
    </source>
</evidence>